<evidence type="ECO:0000256" key="3">
    <source>
        <dbReference type="ARBA" id="ARBA00012438"/>
    </source>
</evidence>
<comment type="subcellular location">
    <subcellularLocation>
        <location evidence="2">Cell membrane</location>
        <topology evidence="2">Multi-pass membrane protein</topology>
    </subcellularLocation>
</comment>
<dbReference type="Pfam" id="PF02518">
    <property type="entry name" value="HATPase_c"/>
    <property type="match status" value="1"/>
</dbReference>
<keyword evidence="8 17" id="KW-0808">Transferase</keyword>
<feature type="transmembrane region" description="Helical" evidence="14">
    <location>
        <begin position="43"/>
        <end position="66"/>
    </location>
</feature>
<keyword evidence="5 13" id="KW-0597">Phosphoprotein</keyword>
<name>A0A212LWL9_9FIRM</name>
<comment type="catalytic activity">
    <reaction evidence="1">
        <text>ATP + protein L-histidine = ADP + protein N-phospho-L-histidine.</text>
        <dbReference type="EC" id="2.7.13.3"/>
    </reaction>
</comment>
<dbReference type="PANTHER" id="PTHR45339:SF1">
    <property type="entry name" value="HYBRID SIGNAL TRANSDUCTION HISTIDINE KINASE J"/>
    <property type="match status" value="1"/>
</dbReference>
<keyword evidence="9" id="KW-0067">ATP-binding</keyword>
<keyword evidence="12 14" id="KW-0472">Membrane</keyword>
<dbReference type="SUPFAM" id="SSF52172">
    <property type="entry name" value="CheY-like"/>
    <property type="match status" value="1"/>
</dbReference>
<evidence type="ECO:0000256" key="7">
    <source>
        <dbReference type="ARBA" id="ARBA00022741"/>
    </source>
</evidence>
<feature type="modified residue" description="4-aspartylphosphate" evidence="13">
    <location>
        <position position="508"/>
    </location>
</feature>
<feature type="transmembrane region" description="Helical" evidence="14">
    <location>
        <begin position="127"/>
        <end position="147"/>
    </location>
</feature>
<dbReference type="InterPro" id="IPR036890">
    <property type="entry name" value="HATPase_C_sf"/>
</dbReference>
<dbReference type="Pfam" id="PF00512">
    <property type="entry name" value="HisKA"/>
    <property type="match status" value="1"/>
</dbReference>
<dbReference type="CDD" id="cd16922">
    <property type="entry name" value="HATPase_EvgS-ArcB-TorS-like"/>
    <property type="match status" value="1"/>
</dbReference>
<dbReference type="PANTHER" id="PTHR45339">
    <property type="entry name" value="HYBRID SIGNAL TRANSDUCTION HISTIDINE KINASE J"/>
    <property type="match status" value="1"/>
</dbReference>
<dbReference type="AlphaFoldDB" id="A0A212LWL9"/>
<evidence type="ECO:0000256" key="14">
    <source>
        <dbReference type="SAM" id="Phobius"/>
    </source>
</evidence>
<evidence type="ECO:0000313" key="17">
    <source>
        <dbReference type="EMBL" id="SCM81985.1"/>
    </source>
</evidence>
<evidence type="ECO:0000256" key="10">
    <source>
        <dbReference type="ARBA" id="ARBA00022989"/>
    </source>
</evidence>
<feature type="domain" description="Histidine kinase" evidence="15">
    <location>
        <begin position="212"/>
        <end position="433"/>
    </location>
</feature>
<dbReference type="EMBL" id="FMJE01000004">
    <property type="protein sequence ID" value="SCM81985.1"/>
    <property type="molecule type" value="Genomic_DNA"/>
</dbReference>
<dbReference type="Gene3D" id="1.10.287.130">
    <property type="match status" value="1"/>
</dbReference>
<dbReference type="RefSeq" id="WP_075752504.1">
    <property type="nucleotide sequence ID" value="NZ_LT608335.1"/>
</dbReference>
<dbReference type="SUPFAM" id="SSF55874">
    <property type="entry name" value="ATPase domain of HSP90 chaperone/DNA topoisomerase II/histidine kinase"/>
    <property type="match status" value="1"/>
</dbReference>
<dbReference type="InterPro" id="IPR036097">
    <property type="entry name" value="HisK_dim/P_sf"/>
</dbReference>
<keyword evidence="10 14" id="KW-1133">Transmembrane helix</keyword>
<dbReference type="CDD" id="cd17546">
    <property type="entry name" value="REC_hyHK_CKI1_RcsC-like"/>
    <property type="match status" value="1"/>
</dbReference>
<dbReference type="InterPro" id="IPR005467">
    <property type="entry name" value="His_kinase_dom"/>
</dbReference>
<evidence type="ECO:0000256" key="6">
    <source>
        <dbReference type="ARBA" id="ARBA00022692"/>
    </source>
</evidence>
<dbReference type="SMART" id="SM00387">
    <property type="entry name" value="HATPase_c"/>
    <property type="match status" value="1"/>
</dbReference>
<keyword evidence="7" id="KW-0547">Nucleotide-binding</keyword>
<dbReference type="GO" id="GO:0000155">
    <property type="term" value="F:phosphorelay sensor kinase activity"/>
    <property type="evidence" value="ECO:0007669"/>
    <property type="project" value="InterPro"/>
</dbReference>
<feature type="domain" description="Response regulatory" evidence="16">
    <location>
        <begin position="459"/>
        <end position="573"/>
    </location>
</feature>
<dbReference type="SUPFAM" id="SSF47384">
    <property type="entry name" value="Homodimeric domain of signal transducing histidine kinase"/>
    <property type="match status" value="1"/>
</dbReference>
<dbReference type="InterPro" id="IPR008207">
    <property type="entry name" value="Sig_transdc_His_kin_Hpt_dom"/>
</dbReference>
<dbReference type="Gene3D" id="1.20.120.160">
    <property type="entry name" value="HPT domain"/>
    <property type="match status" value="1"/>
</dbReference>
<evidence type="ECO:0000259" key="16">
    <source>
        <dbReference type="PROSITE" id="PS50110"/>
    </source>
</evidence>
<keyword evidence="11" id="KW-0902">Two-component regulatory system</keyword>
<dbReference type="Pfam" id="PF00072">
    <property type="entry name" value="Response_reg"/>
    <property type="match status" value="1"/>
</dbReference>
<proteinExistence type="predicted"/>
<feature type="transmembrane region" description="Helical" evidence="14">
    <location>
        <begin position="21"/>
        <end position="37"/>
    </location>
</feature>
<dbReference type="CDD" id="cd00082">
    <property type="entry name" value="HisKA"/>
    <property type="match status" value="1"/>
</dbReference>
<feature type="transmembrane region" description="Helical" evidence="14">
    <location>
        <begin position="78"/>
        <end position="97"/>
    </location>
</feature>
<evidence type="ECO:0000256" key="9">
    <source>
        <dbReference type="ARBA" id="ARBA00022840"/>
    </source>
</evidence>
<evidence type="ECO:0000259" key="15">
    <source>
        <dbReference type="PROSITE" id="PS50109"/>
    </source>
</evidence>
<evidence type="ECO:0000256" key="2">
    <source>
        <dbReference type="ARBA" id="ARBA00004651"/>
    </source>
</evidence>
<reference evidence="17" key="1">
    <citation type="submission" date="2016-08" db="EMBL/GenBank/DDBJ databases">
        <authorList>
            <person name="Seilhamer J.J."/>
        </authorList>
    </citation>
    <scope>NUCLEOTIDE SEQUENCE</scope>
    <source>
        <strain evidence="17">86</strain>
    </source>
</reference>
<dbReference type="PROSITE" id="PS50109">
    <property type="entry name" value="HIS_KIN"/>
    <property type="match status" value="1"/>
</dbReference>
<dbReference type="PRINTS" id="PR00344">
    <property type="entry name" value="BCTRLSENSOR"/>
</dbReference>
<evidence type="ECO:0000256" key="11">
    <source>
        <dbReference type="ARBA" id="ARBA00023012"/>
    </source>
</evidence>
<dbReference type="SUPFAM" id="SSF47226">
    <property type="entry name" value="Histidine-containing phosphotransfer domain, HPT domain"/>
    <property type="match status" value="1"/>
</dbReference>
<dbReference type="SMART" id="SM00448">
    <property type="entry name" value="REC"/>
    <property type="match status" value="1"/>
</dbReference>
<dbReference type="Pfam" id="PF01627">
    <property type="entry name" value="Hpt"/>
    <property type="match status" value="1"/>
</dbReference>
<evidence type="ECO:0000256" key="12">
    <source>
        <dbReference type="ARBA" id="ARBA00023136"/>
    </source>
</evidence>
<dbReference type="GO" id="GO:0005524">
    <property type="term" value="F:ATP binding"/>
    <property type="evidence" value="ECO:0007669"/>
    <property type="project" value="UniProtKB-KW"/>
</dbReference>
<evidence type="ECO:0000256" key="5">
    <source>
        <dbReference type="ARBA" id="ARBA00022553"/>
    </source>
</evidence>
<evidence type="ECO:0000256" key="1">
    <source>
        <dbReference type="ARBA" id="ARBA00000085"/>
    </source>
</evidence>
<feature type="transmembrane region" description="Helical" evidence="14">
    <location>
        <begin position="159"/>
        <end position="182"/>
    </location>
</feature>
<keyword evidence="8 17" id="KW-0418">Kinase</keyword>
<evidence type="ECO:0000256" key="8">
    <source>
        <dbReference type="ARBA" id="ARBA00022777"/>
    </source>
</evidence>
<dbReference type="Gene3D" id="3.40.50.2300">
    <property type="match status" value="1"/>
</dbReference>
<evidence type="ECO:0000256" key="13">
    <source>
        <dbReference type="PROSITE-ProRule" id="PRU00169"/>
    </source>
</evidence>
<gene>
    <name evidence="17" type="ORF">KL86SPO_40470</name>
</gene>
<dbReference type="PROSITE" id="PS50110">
    <property type="entry name" value="RESPONSE_REGULATORY"/>
    <property type="match status" value="1"/>
</dbReference>
<keyword evidence="4" id="KW-1003">Cell membrane</keyword>
<accession>A0A212LWL9</accession>
<dbReference type="InterPro" id="IPR001789">
    <property type="entry name" value="Sig_transdc_resp-reg_receiver"/>
</dbReference>
<protein>
    <recommendedName>
        <fullName evidence="3">histidine kinase</fullName>
        <ecNumber evidence="3">2.7.13.3</ecNumber>
    </recommendedName>
</protein>
<dbReference type="InterPro" id="IPR004358">
    <property type="entry name" value="Sig_transdc_His_kin-like_C"/>
</dbReference>
<keyword evidence="6 14" id="KW-0812">Transmembrane</keyword>
<evidence type="ECO:0000256" key="4">
    <source>
        <dbReference type="ARBA" id="ARBA00022475"/>
    </source>
</evidence>
<dbReference type="SMART" id="SM00388">
    <property type="entry name" value="HisKA"/>
    <property type="match status" value="1"/>
</dbReference>
<organism evidence="17">
    <name type="scientific">uncultured Sporomusa sp</name>
    <dbReference type="NCBI Taxonomy" id="307249"/>
    <lineage>
        <taxon>Bacteria</taxon>
        <taxon>Bacillati</taxon>
        <taxon>Bacillota</taxon>
        <taxon>Negativicutes</taxon>
        <taxon>Selenomonadales</taxon>
        <taxon>Sporomusaceae</taxon>
        <taxon>Sporomusa</taxon>
        <taxon>environmental samples</taxon>
    </lineage>
</organism>
<dbReference type="InterPro" id="IPR011006">
    <property type="entry name" value="CheY-like_superfamily"/>
</dbReference>
<dbReference type="GO" id="GO:0005886">
    <property type="term" value="C:plasma membrane"/>
    <property type="evidence" value="ECO:0007669"/>
    <property type="project" value="UniProtKB-SubCell"/>
</dbReference>
<dbReference type="InterPro" id="IPR036641">
    <property type="entry name" value="HPT_dom_sf"/>
</dbReference>
<dbReference type="InterPro" id="IPR003661">
    <property type="entry name" value="HisK_dim/P_dom"/>
</dbReference>
<sequence length="808" mass="89598">MKLWLQNIVKQFFRPELEFRVRLFNLLAMAGTVNSLLQAGFSLLVVGGFPMVILNLFIAVLSFGLLYYSYTSGQYQRCYLITIVFIFFIGFAFLFFSGGGYRGGLPSFFIFATVFTVFMLEGRQMLVVSVLELLFYTGLCLYGYYVPEQVSWFETEEKILADVIVCFLAVSIVLGITMHLNFRMYNSQQRQLEQAREEAIRANQAKNMFLASMSHEIRTPINIMLGMNEMILREQPSPAVAGYIARSQDAGQMLLSLINDILDVSKIESGKMELLEEAYYTDDLVQRLIQFGREQSAKKGLSFSAEVSGLPAMFWGDTLHIRQIATNLLSNAVKYTEAGSVRLALTAREMPGGAGMLLSVAVSDTGIGIRPESLDSVFEAFTRSEAVRNLKIEGAGLGLAIVRNLVNLMGGRLLVQSEYGSGSTFTAEIPQRYADGLADCTHRSVAPLAEQSFFAPQGRILVVDDNEGNLGVIKSLLARTLLQIDTVLSGRQCLEQAGQSSYHVIVLDYMMPELDGIETLHRLRQMNCHTPVIALTADVTAGTRQKLLTAGFADYLSKPVSWTRLEQSLLSYLPEELVTRTTVSVGNACPDAAAQFRQQLGKYDISLENGLQFLSQSLSQYITVAGIFLDHTRQTTELLTRLAAQHDLTALSHLYHSLKTLARLIGAGELFALARRLEQKCSAGEAGYVRTALPLFCHELTATRQGLAEFLAQTKAVAAGESPSFLLPSMNFAALTVLAQTGIADYHFTESRQALTLLLTLEQDPDCRRLLKQALTAVENLSFEDAEMLFEQFCQAREREAASYAPER</sequence>
<dbReference type="InterPro" id="IPR003594">
    <property type="entry name" value="HATPase_dom"/>
</dbReference>
<dbReference type="Gene3D" id="3.30.565.10">
    <property type="entry name" value="Histidine kinase-like ATPase, C-terminal domain"/>
    <property type="match status" value="1"/>
</dbReference>
<dbReference type="EC" id="2.7.13.3" evidence="3"/>